<evidence type="ECO:0000256" key="9">
    <source>
        <dbReference type="ARBA" id="ARBA00023136"/>
    </source>
</evidence>
<keyword evidence="12" id="KW-1185">Reference proteome</keyword>
<dbReference type="InterPro" id="IPR050107">
    <property type="entry name" value="ABC_carbohydrate_import_ATPase"/>
</dbReference>
<keyword evidence="5" id="KW-0677">Repeat</keyword>
<keyword evidence="3" id="KW-1003">Cell membrane</keyword>
<dbReference type="InterPro" id="IPR003439">
    <property type="entry name" value="ABC_transporter-like_ATP-bd"/>
</dbReference>
<gene>
    <name evidence="11" type="ORF">GQE99_15100</name>
</gene>
<evidence type="ECO:0000256" key="3">
    <source>
        <dbReference type="ARBA" id="ARBA00022475"/>
    </source>
</evidence>
<dbReference type="Proteomes" id="UP000467322">
    <property type="component" value="Unassembled WGS sequence"/>
</dbReference>
<protein>
    <submittedName>
        <fullName evidence="11">ATP-binding cassette domain-containing protein</fullName>
    </submittedName>
</protein>
<feature type="domain" description="ABC transporter" evidence="10">
    <location>
        <begin position="244"/>
        <end position="489"/>
    </location>
</feature>
<evidence type="ECO:0000256" key="1">
    <source>
        <dbReference type="ARBA" id="ARBA00004202"/>
    </source>
</evidence>
<dbReference type="PROSITE" id="PS50893">
    <property type="entry name" value="ABC_TRANSPORTER_2"/>
    <property type="match status" value="2"/>
</dbReference>
<dbReference type="PROSITE" id="PS00211">
    <property type="entry name" value="ABC_TRANSPORTER_1"/>
    <property type="match status" value="2"/>
</dbReference>
<evidence type="ECO:0000256" key="5">
    <source>
        <dbReference type="ARBA" id="ARBA00022737"/>
    </source>
</evidence>
<evidence type="ECO:0000256" key="4">
    <source>
        <dbReference type="ARBA" id="ARBA00022597"/>
    </source>
</evidence>
<sequence length="497" mass="53812">MTTTKTILVTDLYKTFGSTQALADMRLEGRAGEIHAVMGENGAGKSTLMKVLSGVHRLDSGNIELEGRSVSFATPRAAQEAGISTIFQEFSLLPNLSVMENLFLGKHDLPSSAQRARSVELLGRLNLDFPPERVVESLSVGQQQLIEIAKGLLSDAKVFIFDEPTAALAAQEVETLFGLIRDLAAAGKTVFYVSHRMPEVFALCDRITVMKDGRYVTTFDTTDTDHDEVVESMVGRPLEELFAPRAKKIGHCLLHADELQGDRLSAPLSLELHAGEIVGLSGLEGQGQQDLMRLLAGFTPAKGGTLCLRDSRVEQQNARRRIAMGLGFVPEGRKDDGLFPSLSILANMETGSAAPRHVGAWFKEPRALVADVMRRLAVKAEGVDQNVMQLSGGNQQKVVLGRWLAAGSRVLLCEEPTRGVDVGAKREIYQRLRDFAETGGTVLVSSCEMPELIGLCDRILVMREGRIATEMPATLATETNLLAAAIPGQPVPAEIDA</sequence>
<proteinExistence type="predicted"/>
<keyword evidence="6" id="KW-0547">Nucleotide-binding</keyword>
<evidence type="ECO:0000313" key="12">
    <source>
        <dbReference type="Proteomes" id="UP000467322"/>
    </source>
</evidence>
<evidence type="ECO:0000256" key="2">
    <source>
        <dbReference type="ARBA" id="ARBA00022448"/>
    </source>
</evidence>
<comment type="caution">
    <text evidence="11">The sequence shown here is derived from an EMBL/GenBank/DDBJ whole genome shotgun (WGS) entry which is preliminary data.</text>
</comment>
<name>A0A845MAL9_9RHOB</name>
<evidence type="ECO:0000313" key="11">
    <source>
        <dbReference type="EMBL" id="MZR14344.1"/>
    </source>
</evidence>
<dbReference type="FunFam" id="3.40.50.300:FF:000127">
    <property type="entry name" value="Ribose import ATP-binding protein RbsA"/>
    <property type="match status" value="1"/>
</dbReference>
<keyword evidence="4" id="KW-0762">Sugar transport</keyword>
<dbReference type="GO" id="GO:0005886">
    <property type="term" value="C:plasma membrane"/>
    <property type="evidence" value="ECO:0007669"/>
    <property type="project" value="UniProtKB-SubCell"/>
</dbReference>
<keyword evidence="9" id="KW-0472">Membrane</keyword>
<dbReference type="Pfam" id="PF00005">
    <property type="entry name" value="ABC_tran"/>
    <property type="match status" value="2"/>
</dbReference>
<evidence type="ECO:0000256" key="6">
    <source>
        <dbReference type="ARBA" id="ARBA00022741"/>
    </source>
</evidence>
<accession>A0A845MAL9</accession>
<dbReference type="GO" id="GO:0016887">
    <property type="term" value="F:ATP hydrolysis activity"/>
    <property type="evidence" value="ECO:0007669"/>
    <property type="project" value="InterPro"/>
</dbReference>
<evidence type="ECO:0000256" key="7">
    <source>
        <dbReference type="ARBA" id="ARBA00022840"/>
    </source>
</evidence>
<dbReference type="CDD" id="cd03215">
    <property type="entry name" value="ABC_Carb_Monos_II"/>
    <property type="match status" value="1"/>
</dbReference>
<comment type="subcellular location">
    <subcellularLocation>
        <location evidence="1">Cell membrane</location>
        <topology evidence="1">Peripheral membrane protein</topology>
    </subcellularLocation>
</comment>
<dbReference type="InterPro" id="IPR027417">
    <property type="entry name" value="P-loop_NTPase"/>
</dbReference>
<dbReference type="AlphaFoldDB" id="A0A845MAL9"/>
<evidence type="ECO:0000256" key="8">
    <source>
        <dbReference type="ARBA" id="ARBA00022967"/>
    </source>
</evidence>
<keyword evidence="7 11" id="KW-0067">ATP-binding</keyword>
<dbReference type="SMART" id="SM00382">
    <property type="entry name" value="AAA"/>
    <property type="match status" value="2"/>
</dbReference>
<dbReference type="PANTHER" id="PTHR43790">
    <property type="entry name" value="CARBOHYDRATE TRANSPORT ATP-BINDING PROTEIN MG119-RELATED"/>
    <property type="match status" value="1"/>
</dbReference>
<organism evidence="11 12">
    <name type="scientific">Maritimibacter harenae</name>
    <dbReference type="NCBI Taxonomy" id="2606218"/>
    <lineage>
        <taxon>Bacteria</taxon>
        <taxon>Pseudomonadati</taxon>
        <taxon>Pseudomonadota</taxon>
        <taxon>Alphaproteobacteria</taxon>
        <taxon>Rhodobacterales</taxon>
        <taxon>Roseobacteraceae</taxon>
        <taxon>Maritimibacter</taxon>
    </lineage>
</organism>
<feature type="domain" description="ABC transporter" evidence="10">
    <location>
        <begin position="7"/>
        <end position="237"/>
    </location>
</feature>
<dbReference type="SUPFAM" id="SSF52540">
    <property type="entry name" value="P-loop containing nucleoside triphosphate hydrolases"/>
    <property type="match status" value="2"/>
</dbReference>
<dbReference type="CDD" id="cd03216">
    <property type="entry name" value="ABC_Carb_Monos_I"/>
    <property type="match status" value="1"/>
</dbReference>
<keyword evidence="8" id="KW-1278">Translocase</keyword>
<keyword evidence="2" id="KW-0813">Transport</keyword>
<reference evidence="11 12" key="1">
    <citation type="submission" date="2019-12" db="EMBL/GenBank/DDBJ databases">
        <title>Maritimibacter sp. nov. sp. isolated from sea sand.</title>
        <authorList>
            <person name="Kim J."/>
            <person name="Jeong S.E."/>
            <person name="Jung H.S."/>
            <person name="Jeon C.O."/>
        </authorList>
    </citation>
    <scope>NUCLEOTIDE SEQUENCE [LARGE SCALE GENOMIC DNA]</scope>
    <source>
        <strain evidence="11 12">DP07</strain>
    </source>
</reference>
<evidence type="ECO:0000259" key="10">
    <source>
        <dbReference type="PROSITE" id="PS50893"/>
    </source>
</evidence>
<dbReference type="InterPro" id="IPR003593">
    <property type="entry name" value="AAA+_ATPase"/>
</dbReference>
<dbReference type="PANTHER" id="PTHR43790:SF9">
    <property type="entry name" value="GALACTOFURANOSE TRANSPORTER ATP-BINDING PROTEIN YTFR"/>
    <property type="match status" value="1"/>
</dbReference>
<dbReference type="InterPro" id="IPR017871">
    <property type="entry name" value="ABC_transporter-like_CS"/>
</dbReference>
<dbReference type="Gene3D" id="3.40.50.300">
    <property type="entry name" value="P-loop containing nucleotide triphosphate hydrolases"/>
    <property type="match status" value="2"/>
</dbReference>
<dbReference type="EMBL" id="WTUX01000019">
    <property type="protein sequence ID" value="MZR14344.1"/>
    <property type="molecule type" value="Genomic_DNA"/>
</dbReference>
<dbReference type="GO" id="GO:0005524">
    <property type="term" value="F:ATP binding"/>
    <property type="evidence" value="ECO:0007669"/>
    <property type="project" value="UniProtKB-KW"/>
</dbReference>